<organism evidence="4 5">
    <name type="scientific">Pigmentiphaga soli</name>
    <dbReference type="NCBI Taxonomy" id="1007095"/>
    <lineage>
        <taxon>Bacteria</taxon>
        <taxon>Pseudomonadati</taxon>
        <taxon>Pseudomonadota</taxon>
        <taxon>Betaproteobacteria</taxon>
        <taxon>Burkholderiales</taxon>
        <taxon>Alcaligenaceae</taxon>
        <taxon>Pigmentiphaga</taxon>
    </lineage>
</organism>
<gene>
    <name evidence="4" type="ORF">GCM10023144_39850</name>
</gene>
<dbReference type="PANTHER" id="PTHR46797:SF1">
    <property type="entry name" value="METHYLPHOSPHONATE SYNTHASE"/>
    <property type="match status" value="1"/>
</dbReference>
<protein>
    <recommendedName>
        <fullName evidence="3">HTH cro/C1-type domain-containing protein</fullName>
    </recommendedName>
</protein>
<keyword evidence="1" id="KW-0238">DNA-binding</keyword>
<dbReference type="EMBL" id="BAABFO010000025">
    <property type="protein sequence ID" value="GAA4340314.1"/>
    <property type="molecule type" value="Genomic_DNA"/>
</dbReference>
<dbReference type="InterPro" id="IPR050807">
    <property type="entry name" value="TransReg_Diox_bact_type"/>
</dbReference>
<dbReference type="InterPro" id="IPR001387">
    <property type="entry name" value="Cro/C1-type_HTH"/>
</dbReference>
<evidence type="ECO:0000256" key="2">
    <source>
        <dbReference type="SAM" id="MobiDB-lite"/>
    </source>
</evidence>
<feature type="region of interest" description="Disordered" evidence="2">
    <location>
        <begin position="120"/>
        <end position="146"/>
    </location>
</feature>
<evidence type="ECO:0000313" key="4">
    <source>
        <dbReference type="EMBL" id="GAA4340314.1"/>
    </source>
</evidence>
<dbReference type="Gene3D" id="1.10.260.40">
    <property type="entry name" value="lambda repressor-like DNA-binding domains"/>
    <property type="match status" value="1"/>
</dbReference>
<dbReference type="Proteomes" id="UP001501671">
    <property type="component" value="Unassembled WGS sequence"/>
</dbReference>
<dbReference type="RefSeq" id="WP_345251651.1">
    <property type="nucleotide sequence ID" value="NZ_BAABFO010000025.1"/>
</dbReference>
<evidence type="ECO:0000313" key="5">
    <source>
        <dbReference type="Proteomes" id="UP001501671"/>
    </source>
</evidence>
<feature type="domain" description="HTH cro/C1-type" evidence="3">
    <location>
        <begin position="7"/>
        <end position="61"/>
    </location>
</feature>
<proteinExistence type="predicted"/>
<feature type="compositionally biased region" description="Basic and acidic residues" evidence="2">
    <location>
        <begin position="120"/>
        <end position="129"/>
    </location>
</feature>
<keyword evidence="5" id="KW-1185">Reference proteome</keyword>
<dbReference type="PANTHER" id="PTHR46797">
    <property type="entry name" value="HTH-TYPE TRANSCRIPTIONAL REGULATOR"/>
    <property type="match status" value="1"/>
</dbReference>
<dbReference type="SUPFAM" id="SSF47413">
    <property type="entry name" value="lambda repressor-like DNA-binding domains"/>
    <property type="match status" value="1"/>
</dbReference>
<evidence type="ECO:0000259" key="3">
    <source>
        <dbReference type="PROSITE" id="PS50943"/>
    </source>
</evidence>
<name>A0ABP8HJR3_9BURK</name>
<dbReference type="Pfam" id="PF13560">
    <property type="entry name" value="HTH_31"/>
    <property type="match status" value="1"/>
</dbReference>
<dbReference type="PROSITE" id="PS50943">
    <property type="entry name" value="HTH_CROC1"/>
    <property type="match status" value="1"/>
</dbReference>
<dbReference type="CDD" id="cd00093">
    <property type="entry name" value="HTH_XRE"/>
    <property type="match status" value="1"/>
</dbReference>
<dbReference type="SMART" id="SM00530">
    <property type="entry name" value="HTH_XRE"/>
    <property type="match status" value="1"/>
</dbReference>
<reference evidence="5" key="1">
    <citation type="journal article" date="2019" name="Int. J. Syst. Evol. Microbiol.">
        <title>The Global Catalogue of Microorganisms (GCM) 10K type strain sequencing project: providing services to taxonomists for standard genome sequencing and annotation.</title>
        <authorList>
            <consortium name="The Broad Institute Genomics Platform"/>
            <consortium name="The Broad Institute Genome Sequencing Center for Infectious Disease"/>
            <person name="Wu L."/>
            <person name="Ma J."/>
        </authorList>
    </citation>
    <scope>NUCLEOTIDE SEQUENCE [LARGE SCALE GENOMIC DNA]</scope>
    <source>
        <strain evidence="5">JCM 17666</strain>
    </source>
</reference>
<comment type="caution">
    <text evidence="4">The sequence shown here is derived from an EMBL/GenBank/DDBJ whole genome shotgun (WGS) entry which is preliminary data.</text>
</comment>
<sequence>MHIGSAIRQTREQLGLKLEAVAMEAGFDAGNLSRIETGKQKPSITRLESIARAMKVRVADLYALVEPLPIPGMTPSLREGDIAPYHDDLQTLRRSYSALDPRRRKLVYEFVKLLNRMQKEESAAHEEQAPHLGTDFQPAARPPRAK</sequence>
<evidence type="ECO:0000256" key="1">
    <source>
        <dbReference type="ARBA" id="ARBA00023125"/>
    </source>
</evidence>
<accession>A0ABP8HJR3</accession>
<dbReference type="InterPro" id="IPR010982">
    <property type="entry name" value="Lambda_DNA-bd_dom_sf"/>
</dbReference>